<dbReference type="Proteomes" id="UP001525968">
    <property type="component" value="Unassembled WGS sequence"/>
</dbReference>
<name>A0ABT2PRP6_9BURK</name>
<keyword evidence="4" id="KW-1185">Reference proteome</keyword>
<evidence type="ECO:0000256" key="1">
    <source>
        <dbReference type="SAM" id="MobiDB-lite"/>
    </source>
</evidence>
<reference evidence="3 4" key="1">
    <citation type="submission" date="2022-09" db="EMBL/GenBank/DDBJ databases">
        <title>Draft genome of isolate Be4.</title>
        <authorList>
            <person name="Sanchez-Castro I."/>
            <person name="Martinez-Rodriguez P."/>
            <person name="Descostes M."/>
            <person name="Merroun M."/>
        </authorList>
    </citation>
    <scope>NUCLEOTIDE SEQUENCE [LARGE SCALE GENOMIC DNA]</scope>
    <source>
        <strain evidence="3 4">Be4</strain>
    </source>
</reference>
<dbReference type="SUPFAM" id="SSF74653">
    <property type="entry name" value="TolA/TonB C-terminal domain"/>
    <property type="match status" value="1"/>
</dbReference>
<feature type="compositionally biased region" description="Basic and acidic residues" evidence="1">
    <location>
        <begin position="67"/>
        <end position="85"/>
    </location>
</feature>
<gene>
    <name evidence="3" type="ORF">N0K08_21155</name>
</gene>
<protein>
    <recommendedName>
        <fullName evidence="5">Outer membrane transport energization protein TonB</fullName>
    </recommendedName>
</protein>
<evidence type="ECO:0000256" key="2">
    <source>
        <dbReference type="SAM" id="Phobius"/>
    </source>
</evidence>
<feature type="region of interest" description="Disordered" evidence="1">
    <location>
        <begin position="55"/>
        <end position="118"/>
    </location>
</feature>
<organism evidence="3 4">
    <name type="scientific">Acidovorax bellezanensis</name>
    <dbReference type="NCBI Taxonomy" id="2976702"/>
    <lineage>
        <taxon>Bacteria</taxon>
        <taxon>Pseudomonadati</taxon>
        <taxon>Pseudomonadota</taxon>
        <taxon>Betaproteobacteria</taxon>
        <taxon>Burkholderiales</taxon>
        <taxon>Comamonadaceae</taxon>
        <taxon>Acidovorax</taxon>
    </lineage>
</organism>
<accession>A0ABT2PRP6</accession>
<evidence type="ECO:0000313" key="4">
    <source>
        <dbReference type="Proteomes" id="UP001525968"/>
    </source>
</evidence>
<evidence type="ECO:0000313" key="3">
    <source>
        <dbReference type="EMBL" id="MCT9813145.1"/>
    </source>
</evidence>
<sequence>MKHSNAPTPQAALSFWRRWGGWAIGLIVVVGLAALLWYLLAGTASTKRAVAPTAMLMLPPPPPPPPEPEKLPEPEPEKVEPKITEVEPTPVESQEKPMDDATPSPSQDLGDPLTMNADAQAGTDGIAVGRGGGSTGGGGGLGNGSYQRYLSAQLQQALARDPRTRSLVFSDLRVDLWLASDGRSTRLQLVQGSGNARTDELVLAMLREIERIDERPPQSMRFPVRVSMNGRRP</sequence>
<proteinExistence type="predicted"/>
<keyword evidence="2" id="KW-0472">Membrane</keyword>
<dbReference type="EMBL" id="JAODYH010000017">
    <property type="protein sequence ID" value="MCT9813145.1"/>
    <property type="molecule type" value="Genomic_DNA"/>
</dbReference>
<comment type="caution">
    <text evidence="3">The sequence shown here is derived from an EMBL/GenBank/DDBJ whole genome shotgun (WGS) entry which is preliminary data.</text>
</comment>
<keyword evidence="2" id="KW-1133">Transmembrane helix</keyword>
<keyword evidence="2" id="KW-0812">Transmembrane</keyword>
<feature type="transmembrane region" description="Helical" evidence="2">
    <location>
        <begin position="20"/>
        <end position="40"/>
    </location>
</feature>
<evidence type="ECO:0008006" key="5">
    <source>
        <dbReference type="Google" id="ProtNLM"/>
    </source>
</evidence>
<dbReference type="RefSeq" id="WP_261502399.1">
    <property type="nucleotide sequence ID" value="NZ_JAODYH010000017.1"/>
</dbReference>
<dbReference type="Gene3D" id="3.30.1150.10">
    <property type="match status" value="1"/>
</dbReference>